<gene>
    <name evidence="3" type="ORF">EGT73_11255</name>
    <name evidence="2" type="ORF">N5J46_12425</name>
</gene>
<evidence type="ECO:0000313" key="3">
    <source>
        <dbReference type="EMBL" id="RSE22045.1"/>
    </source>
</evidence>
<accession>A0A427UP01</accession>
<name>A0A427UP01_ACIJO</name>
<comment type="caution">
    <text evidence="3">The sequence shown here is derived from an EMBL/GenBank/DDBJ whole genome shotgun (WGS) entry which is preliminary data.</text>
</comment>
<dbReference type="RefSeq" id="WP_062031737.1">
    <property type="nucleotide sequence ID" value="NZ_CANLDV010000033.1"/>
</dbReference>
<evidence type="ECO:0000313" key="4">
    <source>
        <dbReference type="Proteomes" id="UP000277537"/>
    </source>
</evidence>
<evidence type="ECO:0000256" key="1">
    <source>
        <dbReference type="SAM" id="SignalP"/>
    </source>
</evidence>
<dbReference type="EMBL" id="RHXE01000025">
    <property type="protein sequence ID" value="RSE22045.1"/>
    <property type="molecule type" value="Genomic_DNA"/>
</dbReference>
<reference evidence="3 4" key="1">
    <citation type="submission" date="2018-10" db="EMBL/GenBank/DDBJ databases">
        <title>Transmission dynamics of multidrug resistant bacteria on intensive care unit surfaces.</title>
        <authorList>
            <person name="D'Souza A.W."/>
            <person name="Potter R.F."/>
            <person name="Wallace M."/>
            <person name="Shupe A."/>
            <person name="Patel S."/>
            <person name="Sun S."/>
            <person name="Gul D."/>
            <person name="Kwon J.H."/>
            <person name="Andleeb S."/>
            <person name="Burnham C.-A.D."/>
            <person name="Dantas G."/>
        </authorList>
    </citation>
    <scope>NUCLEOTIDE SEQUENCE [LARGE SCALE GENOMIC DNA]</scope>
    <source>
        <strain evidence="3 4">AJ_385</strain>
    </source>
</reference>
<evidence type="ECO:0000313" key="2">
    <source>
        <dbReference type="EMBL" id="MDH2173210.1"/>
    </source>
</evidence>
<dbReference type="Proteomes" id="UP000277537">
    <property type="component" value="Unassembled WGS sequence"/>
</dbReference>
<evidence type="ECO:0008006" key="5">
    <source>
        <dbReference type="Google" id="ProtNLM"/>
    </source>
</evidence>
<proteinExistence type="predicted"/>
<reference evidence="2" key="2">
    <citation type="submission" date="2022-09" db="EMBL/GenBank/DDBJ databases">
        <title>Intensive care unit water sources are persistently colonized with multi-drug resistant bacteria and are the site of extensive horizontal gene transfer of antibiotic resistance genes.</title>
        <authorList>
            <person name="Diorio-Toth L."/>
        </authorList>
    </citation>
    <scope>NUCLEOTIDE SEQUENCE</scope>
    <source>
        <strain evidence="2">GD03649</strain>
    </source>
</reference>
<organism evidence="3 4">
    <name type="scientific">Acinetobacter johnsonii</name>
    <dbReference type="NCBI Taxonomy" id="40214"/>
    <lineage>
        <taxon>Bacteria</taxon>
        <taxon>Pseudomonadati</taxon>
        <taxon>Pseudomonadota</taxon>
        <taxon>Gammaproteobacteria</taxon>
        <taxon>Moraxellales</taxon>
        <taxon>Moraxellaceae</taxon>
        <taxon>Acinetobacter</taxon>
    </lineage>
</organism>
<dbReference type="AlphaFoldDB" id="A0A427UP01"/>
<dbReference type="Proteomes" id="UP001162261">
    <property type="component" value="Unassembled WGS sequence"/>
</dbReference>
<feature type="signal peptide" evidence="1">
    <location>
        <begin position="1"/>
        <end position="23"/>
    </location>
</feature>
<protein>
    <recommendedName>
        <fullName evidence="5">Lipoprotein</fullName>
    </recommendedName>
</protein>
<dbReference type="EMBL" id="JAOCLH010000025">
    <property type="protein sequence ID" value="MDH2173210.1"/>
    <property type="molecule type" value="Genomic_DNA"/>
</dbReference>
<sequence>MFNFNFLYLIFFIGLGFLNVACAKTSTNGCNSNNVEEKFQCIRKENFLLEKELKKLKNNERKDFTLWKKGIENRCESKKSYTLGEGVGLVKEECYRGEYINRLNEIGRDNGRVLKAINKKNDDGFSVTLLPYNSDDHINCILKNSKAGCDKVNLIDVSALLKVYNELDENYGSSVIFPESKNGVILIASPSSSDSGRAVINLTSVNALGLFKKITIDASNNITINENYEIFYTKNGKLLKITLNNNGEFVVN</sequence>
<keyword evidence="1" id="KW-0732">Signal</keyword>
<feature type="chain" id="PRO_5041812858" description="Lipoprotein" evidence="1">
    <location>
        <begin position="24"/>
        <end position="252"/>
    </location>
</feature>